<dbReference type="EMBL" id="PHIG01000039">
    <property type="protein sequence ID" value="PJK28669.1"/>
    <property type="molecule type" value="Genomic_DNA"/>
</dbReference>
<keyword evidence="6 7" id="KW-0472">Membrane</keyword>
<feature type="transmembrane region" description="Helical" evidence="7">
    <location>
        <begin position="99"/>
        <end position="123"/>
    </location>
</feature>
<proteinExistence type="inferred from homology"/>
<feature type="transmembrane region" description="Helical" evidence="7">
    <location>
        <begin position="22"/>
        <end position="46"/>
    </location>
</feature>
<dbReference type="InterPro" id="IPR055348">
    <property type="entry name" value="DctQ"/>
</dbReference>
<evidence type="ECO:0000256" key="3">
    <source>
        <dbReference type="ARBA" id="ARBA00022475"/>
    </source>
</evidence>
<feature type="transmembrane region" description="Helical" evidence="7">
    <location>
        <begin position="171"/>
        <end position="190"/>
    </location>
</feature>
<keyword evidence="2 7" id="KW-0813">Transport</keyword>
<evidence type="ECO:0000256" key="7">
    <source>
        <dbReference type="RuleBase" id="RU369079"/>
    </source>
</evidence>
<dbReference type="Proteomes" id="UP000229498">
    <property type="component" value="Unassembled WGS sequence"/>
</dbReference>
<dbReference type="GO" id="GO:0005886">
    <property type="term" value="C:plasma membrane"/>
    <property type="evidence" value="ECO:0007669"/>
    <property type="project" value="UniProtKB-SubCell"/>
</dbReference>
<comment type="subunit">
    <text evidence="7">The complex comprises the extracytoplasmic solute receptor protein and the two transmembrane proteins.</text>
</comment>
<evidence type="ECO:0000256" key="1">
    <source>
        <dbReference type="ARBA" id="ARBA00004651"/>
    </source>
</evidence>
<feature type="transmembrane region" description="Helical" evidence="7">
    <location>
        <begin position="239"/>
        <end position="257"/>
    </location>
</feature>
<evidence type="ECO:0000259" key="8">
    <source>
        <dbReference type="Pfam" id="PF04290"/>
    </source>
</evidence>
<dbReference type="AlphaFoldDB" id="A0A2M9FZ04"/>
<feature type="transmembrane region" description="Helical" evidence="7">
    <location>
        <begin position="289"/>
        <end position="311"/>
    </location>
</feature>
<feature type="transmembrane region" description="Helical" evidence="7">
    <location>
        <begin position="202"/>
        <end position="218"/>
    </location>
</feature>
<evidence type="ECO:0000256" key="5">
    <source>
        <dbReference type="ARBA" id="ARBA00022989"/>
    </source>
</evidence>
<feature type="domain" description="Tripartite ATP-independent periplasmic transporters DctQ component" evidence="8">
    <location>
        <begin position="182"/>
        <end position="307"/>
    </location>
</feature>
<gene>
    <name evidence="9" type="ORF">CVT23_15100</name>
</gene>
<comment type="similarity">
    <text evidence="7">Belongs to the TRAP transporter small permease family.</text>
</comment>
<protein>
    <recommendedName>
        <fullName evidence="7">TRAP transporter small permease protein</fullName>
    </recommendedName>
</protein>
<comment type="subcellular location">
    <subcellularLocation>
        <location evidence="7">Cell inner membrane</location>
        <topology evidence="7">Multi-pass membrane protein</topology>
    </subcellularLocation>
    <subcellularLocation>
        <location evidence="1">Cell membrane</location>
        <topology evidence="1">Multi-pass membrane protein</topology>
    </subcellularLocation>
</comment>
<sequence length="331" mass="36361">MASTSDNAGIPEFGRPAPIVRIFGWSMLSILAAFLIENVLMVAFDFPGMTAAFAGGGALAWVQLLIYAAALALTAGYVLRTPNRALRRESDTIHRFNLYLVRACFWIVLLVGVADATIAFMRVENLLGLFMGEDAVRELGRASFVGNYIHIPLLIAGLIIAAFTRTLGFTWLALLIVAAELIIVISRFVFSYEQALMGDLVRYWYAALFLFASAYTLFDEGHVRVDVLYSGFSTRTRGVVNAVGSLLLGATTAWVIIDIGFDGPRSIINSSVANMEISASGPVGMYIKYHMAAFIGIFAITMLIQFVSYFFEAIADRRDEPGHREHEPVTQ</sequence>
<evidence type="ECO:0000313" key="10">
    <source>
        <dbReference type="Proteomes" id="UP000229498"/>
    </source>
</evidence>
<evidence type="ECO:0000313" key="9">
    <source>
        <dbReference type="EMBL" id="PJK28669.1"/>
    </source>
</evidence>
<organism evidence="9 10">
    <name type="scientific">Minwuia thermotolerans</name>
    <dbReference type="NCBI Taxonomy" id="2056226"/>
    <lineage>
        <taxon>Bacteria</taxon>
        <taxon>Pseudomonadati</taxon>
        <taxon>Pseudomonadota</taxon>
        <taxon>Alphaproteobacteria</taxon>
        <taxon>Minwuiales</taxon>
        <taxon>Minwuiaceae</taxon>
        <taxon>Minwuia</taxon>
    </lineage>
</organism>
<evidence type="ECO:0000256" key="6">
    <source>
        <dbReference type="ARBA" id="ARBA00023136"/>
    </source>
</evidence>
<evidence type="ECO:0000256" key="4">
    <source>
        <dbReference type="ARBA" id="ARBA00022692"/>
    </source>
</evidence>
<name>A0A2M9FZ04_9PROT</name>
<reference evidence="9 10" key="1">
    <citation type="submission" date="2017-11" db="EMBL/GenBank/DDBJ databases">
        <title>Draft genome sequence of Rhizobiales bacterium SY3-13.</title>
        <authorList>
            <person name="Sun C."/>
        </authorList>
    </citation>
    <scope>NUCLEOTIDE SEQUENCE [LARGE SCALE GENOMIC DNA]</scope>
    <source>
        <strain evidence="9 10">SY3-13</strain>
    </source>
</reference>
<keyword evidence="5 7" id="KW-1133">Transmembrane helix</keyword>
<keyword evidence="3" id="KW-1003">Cell membrane</keyword>
<feature type="transmembrane region" description="Helical" evidence="7">
    <location>
        <begin position="58"/>
        <end position="79"/>
    </location>
</feature>
<keyword evidence="7" id="KW-0997">Cell inner membrane</keyword>
<dbReference type="GO" id="GO:0022857">
    <property type="term" value="F:transmembrane transporter activity"/>
    <property type="evidence" value="ECO:0007669"/>
    <property type="project" value="UniProtKB-UniRule"/>
</dbReference>
<comment type="caution">
    <text evidence="7">Lacks conserved residue(s) required for the propagation of feature annotation.</text>
</comment>
<keyword evidence="10" id="KW-1185">Reference proteome</keyword>
<comment type="caution">
    <text evidence="9">The sequence shown here is derived from an EMBL/GenBank/DDBJ whole genome shotgun (WGS) entry which is preliminary data.</text>
</comment>
<dbReference type="OrthoDB" id="9794346at2"/>
<comment type="function">
    <text evidence="7">Part of the tripartite ATP-independent periplasmic (TRAP) transport system.</text>
</comment>
<evidence type="ECO:0000256" key="2">
    <source>
        <dbReference type="ARBA" id="ARBA00022448"/>
    </source>
</evidence>
<accession>A0A2M9FZ04</accession>
<feature type="transmembrane region" description="Helical" evidence="7">
    <location>
        <begin position="143"/>
        <end position="164"/>
    </location>
</feature>
<keyword evidence="4 7" id="KW-0812">Transmembrane</keyword>
<dbReference type="RefSeq" id="WP_109792371.1">
    <property type="nucleotide sequence ID" value="NZ_PHIG01000039.1"/>
</dbReference>
<dbReference type="Pfam" id="PF04290">
    <property type="entry name" value="DctQ"/>
    <property type="match status" value="1"/>
</dbReference>